<evidence type="ECO:0000313" key="4">
    <source>
        <dbReference type="Proteomes" id="UP000198397"/>
    </source>
</evidence>
<dbReference type="InterPro" id="IPR011650">
    <property type="entry name" value="Peptidase_M20_dimer"/>
</dbReference>
<dbReference type="Proteomes" id="UP000198397">
    <property type="component" value="Unassembled WGS sequence"/>
</dbReference>
<dbReference type="PANTHER" id="PTHR30575:SF3">
    <property type="entry name" value="PEPTIDASE M20 DIMERISATION DOMAIN-CONTAINING PROTEIN"/>
    <property type="match status" value="1"/>
</dbReference>
<dbReference type="GO" id="GO:0046657">
    <property type="term" value="P:folic acid catabolic process"/>
    <property type="evidence" value="ECO:0007669"/>
    <property type="project" value="TreeGrafter"/>
</dbReference>
<dbReference type="Pfam" id="PF07687">
    <property type="entry name" value="M20_dimer"/>
    <property type="match status" value="1"/>
</dbReference>
<dbReference type="GO" id="GO:0046872">
    <property type="term" value="F:metal ion binding"/>
    <property type="evidence" value="ECO:0007669"/>
    <property type="project" value="UniProtKB-KW"/>
</dbReference>
<gene>
    <name evidence="3" type="ORF">SAMN06264855_12618</name>
</gene>
<feature type="domain" description="Peptidase M20 dimerisation" evidence="2">
    <location>
        <begin position="222"/>
        <end position="308"/>
    </location>
</feature>
<accession>A0A238XZE8</accession>
<dbReference type="SUPFAM" id="SSF53187">
    <property type="entry name" value="Zn-dependent exopeptidases"/>
    <property type="match status" value="1"/>
</dbReference>
<dbReference type="NCBIfam" id="TIGR01891">
    <property type="entry name" value="amidohydrolases"/>
    <property type="match status" value="1"/>
</dbReference>
<feature type="binding site" evidence="1">
    <location>
        <position position="177"/>
    </location>
    <ligand>
        <name>Mn(2+)</name>
        <dbReference type="ChEBI" id="CHEBI:29035"/>
        <label>2</label>
    </ligand>
</feature>
<dbReference type="OrthoDB" id="247417at2157"/>
<dbReference type="InterPro" id="IPR017439">
    <property type="entry name" value="Amidohydrolase"/>
</dbReference>
<dbReference type="SUPFAM" id="SSF55031">
    <property type="entry name" value="Bacterial exopeptidase dimerisation domain"/>
    <property type="match status" value="1"/>
</dbReference>
<dbReference type="InterPro" id="IPR036264">
    <property type="entry name" value="Bact_exopeptidase_dim_dom"/>
</dbReference>
<keyword evidence="1" id="KW-0479">Metal-binding</keyword>
<evidence type="ECO:0000313" key="3">
    <source>
        <dbReference type="EMBL" id="SNR64267.1"/>
    </source>
</evidence>
<proteinExistence type="predicted"/>
<evidence type="ECO:0000256" key="1">
    <source>
        <dbReference type="PIRSR" id="PIRSR005962-1"/>
    </source>
</evidence>
<dbReference type="EMBL" id="FZNQ01000026">
    <property type="protein sequence ID" value="SNR64267.1"/>
    <property type="molecule type" value="Genomic_DNA"/>
</dbReference>
<dbReference type="AlphaFoldDB" id="A0A238XZE8"/>
<dbReference type="PANTHER" id="PTHR30575">
    <property type="entry name" value="PEPTIDASE M20"/>
    <property type="match status" value="1"/>
</dbReference>
<organism evidence="3 4">
    <name type="scientific">Halorubrum vacuolatum</name>
    <name type="common">Natronobacterium vacuolatum</name>
    <dbReference type="NCBI Taxonomy" id="63740"/>
    <lineage>
        <taxon>Archaea</taxon>
        <taxon>Methanobacteriati</taxon>
        <taxon>Methanobacteriota</taxon>
        <taxon>Stenosarchaea group</taxon>
        <taxon>Halobacteria</taxon>
        <taxon>Halobacteriales</taxon>
        <taxon>Haloferacaceae</taxon>
        <taxon>Halorubrum</taxon>
    </lineage>
</organism>
<sequence length="428" mass="45617">MEALTSFSDASLHEIRRDLHAHAEAGWKEFRTTALLAAELEELGYEVHLGANAVDPSERMGVPSDDEVAAARERALNEGTPAAYVERMDDITGAVAIKRFGDGPTIGVRTDIDALERQEAMDDDHRPAREGFASVHPGEMHACGHDAHATIGLGVARTFAQEGFDGTLKLFFQPAEEGGRGGKPMSESGHLDDLDHLLAVHVGLDEPIGTVVSSYDAPLANAKVDVTFSGEPAHAGGEPNAGRNALQAAAAAIGNLYGIARHGDGRTRINVGRVSADNAQNVICEEATMRVEVRGSTHDLNEYMLGRAREVIDGAATMHDVDYGTELYGKTTTFENDESVIERVEAAAEATDAVDEVIRTEFGGSEDASYLIRRVQESGGTATYLGIGASNPSGHHTAYFDIDETAIDIGVDVITEAIRRLNPSSSVD</sequence>
<protein>
    <submittedName>
        <fullName evidence="3">Aminobenzoyl-glutamate utilization protein A</fullName>
    </submittedName>
</protein>
<dbReference type="InterPro" id="IPR002933">
    <property type="entry name" value="Peptidase_M20"/>
</dbReference>
<feature type="binding site" evidence="1">
    <location>
        <position position="396"/>
    </location>
    <ligand>
        <name>Mn(2+)</name>
        <dbReference type="ChEBI" id="CHEBI:29035"/>
        <label>2</label>
    </ligand>
</feature>
<dbReference type="GO" id="GO:0016805">
    <property type="term" value="F:dipeptidase activity"/>
    <property type="evidence" value="ECO:0007669"/>
    <property type="project" value="TreeGrafter"/>
</dbReference>
<dbReference type="InterPro" id="IPR052030">
    <property type="entry name" value="Peptidase_M20/M20A_hydrolases"/>
</dbReference>
<keyword evidence="4" id="KW-1185">Reference proteome</keyword>
<dbReference type="Pfam" id="PF01546">
    <property type="entry name" value="Peptidase_M20"/>
    <property type="match status" value="1"/>
</dbReference>
<dbReference type="PIRSF" id="PIRSF005962">
    <property type="entry name" value="Pept_M20D_amidohydro"/>
    <property type="match status" value="1"/>
</dbReference>
<keyword evidence="1" id="KW-0464">Manganese</keyword>
<dbReference type="RefSeq" id="WP_089385857.1">
    <property type="nucleotide sequence ID" value="NZ_FZNQ01000026.1"/>
</dbReference>
<dbReference type="GO" id="GO:0005737">
    <property type="term" value="C:cytoplasm"/>
    <property type="evidence" value="ECO:0007669"/>
    <property type="project" value="TreeGrafter"/>
</dbReference>
<feature type="binding site" evidence="1">
    <location>
        <position position="145"/>
    </location>
    <ligand>
        <name>Mn(2+)</name>
        <dbReference type="ChEBI" id="CHEBI:29035"/>
        <label>2</label>
    </ligand>
</feature>
<feature type="binding site" evidence="1">
    <location>
        <position position="201"/>
    </location>
    <ligand>
        <name>Mn(2+)</name>
        <dbReference type="ChEBI" id="CHEBI:29035"/>
        <label>2</label>
    </ligand>
</feature>
<feature type="binding site" evidence="1">
    <location>
        <position position="143"/>
    </location>
    <ligand>
        <name>Mn(2+)</name>
        <dbReference type="ChEBI" id="CHEBI:29035"/>
        <label>2</label>
    </ligand>
</feature>
<dbReference type="GO" id="GO:0071713">
    <property type="term" value="F:para-aminobenzoyl-glutamate hydrolase activity"/>
    <property type="evidence" value="ECO:0007669"/>
    <property type="project" value="TreeGrafter"/>
</dbReference>
<reference evidence="3 4" key="1">
    <citation type="submission" date="2017-06" db="EMBL/GenBank/DDBJ databases">
        <authorList>
            <person name="Kim H.J."/>
            <person name="Triplett B.A."/>
        </authorList>
    </citation>
    <scope>NUCLEOTIDE SEQUENCE [LARGE SCALE GENOMIC DNA]</scope>
    <source>
        <strain evidence="3 4">DSM 8800</strain>
    </source>
</reference>
<name>A0A238XZE8_HALVU</name>
<comment type="cofactor">
    <cofactor evidence="1">
        <name>Mn(2+)</name>
        <dbReference type="ChEBI" id="CHEBI:29035"/>
    </cofactor>
    <text evidence="1">The Mn(2+) ion enhances activity.</text>
</comment>
<evidence type="ECO:0000259" key="2">
    <source>
        <dbReference type="Pfam" id="PF07687"/>
    </source>
</evidence>
<dbReference type="Gene3D" id="3.40.630.10">
    <property type="entry name" value="Zn peptidases"/>
    <property type="match status" value="2"/>
</dbReference>